<dbReference type="Gene3D" id="3.30.450.20">
    <property type="entry name" value="PAS domain"/>
    <property type="match status" value="2"/>
</dbReference>
<sequence>MLFKSATTRNIFAIGASGLVTTLATAGVLIGLAYQTSERSALQEMRQTAALQASDIEQMMKSAFGVARNLDSGLVAIKQGGAPDREAADRLQENLLRDNPSVLGVWTGWDANAFDGRDAEFAGTSGNDDTGRYVPYWVRSNGKIIKEVLLDYTVPGAGDYYILAHETGTPQVVEPYLYPVDGTQQLITSLVVPVELDGKRVGVAGVDLSLAGANEALSSVRPMGDGFVGLVTGAGNIIVHPDQSLAGKSVAETGQATAGWDKLMANPGEVMETASATDGALLSVAYPLPLTGDNNWYAIVSVPEATVFAAVNRLVWTAVAVAVAAAVVLSLLGLFISRRFVARISNVIGQTNRIAEGDLDVELTDIGREDEIGDLSRSLGTLLENNRRKVELEREAEAARVREETERRERADISAAHEEAVRFAVGELGDGLSRLSNGDMTVRLEQSFDAKLDPIRLNFNSSVEKLQDAMLAFSENAATIQNGSTEITSAANDLAHRTEQQAASVEETAAAIEQITTSVKDSTLRAEEAGTLVARTKQGAERSGQIVGNAVAAMGEIERSSESISNIIGVIDEIAFQTNLLALNAGVEAARAGEAGRGFAVVAQEVRELAQRSAAAAKEIKTLILSSSEHVKNGVGLVGETGRALEVIVGEVQEINLNVQAIVQAAREQSNGLQEINTAVNQIDQGTQQNAAMVEQSTAAAHTLETEVGALAGRLAQFNLGSRAAHAALRSAAPAPRRAAPLRAVSAEGDSGVRAATPAPHAMGRKLAVAFASAAAAPSNDDWDEF</sequence>
<dbReference type="EMBL" id="LQZT01000012">
    <property type="protein sequence ID" value="OCW57768.1"/>
    <property type="molecule type" value="Genomic_DNA"/>
</dbReference>
<dbReference type="CDD" id="cd12913">
    <property type="entry name" value="PDC1_MCP_like"/>
    <property type="match status" value="1"/>
</dbReference>
<dbReference type="SMART" id="SM00304">
    <property type="entry name" value="HAMP"/>
    <property type="match status" value="2"/>
</dbReference>
<comment type="caution">
    <text evidence="9">The sequence shown here is derived from an EMBL/GenBank/DDBJ whole genome shotgun (WGS) entry which is preliminary data.</text>
</comment>
<feature type="transmembrane region" description="Helical" evidence="6">
    <location>
        <begin position="314"/>
        <end position="336"/>
    </location>
</feature>
<gene>
    <name evidence="9" type="ORF">AWJ14_02915</name>
</gene>
<name>A0A1C1YW87_9HYPH</name>
<feature type="transmembrane region" description="Helical" evidence="6">
    <location>
        <begin position="12"/>
        <end position="34"/>
    </location>
</feature>
<protein>
    <submittedName>
        <fullName evidence="9">Chemotaxis protein</fullName>
    </submittedName>
</protein>
<dbReference type="Gene3D" id="6.10.340.10">
    <property type="match status" value="1"/>
</dbReference>
<evidence type="ECO:0000259" key="8">
    <source>
        <dbReference type="PROSITE" id="PS50885"/>
    </source>
</evidence>
<dbReference type="AlphaFoldDB" id="A0A1C1YW87"/>
<keyword evidence="4" id="KW-0807">Transducer</keyword>
<dbReference type="SUPFAM" id="SSF158472">
    <property type="entry name" value="HAMP domain-like"/>
    <property type="match status" value="1"/>
</dbReference>
<accession>A0A1C1YW87</accession>
<dbReference type="GO" id="GO:0007165">
    <property type="term" value="P:signal transduction"/>
    <property type="evidence" value="ECO:0007669"/>
    <property type="project" value="UniProtKB-KW"/>
</dbReference>
<evidence type="ECO:0000256" key="6">
    <source>
        <dbReference type="SAM" id="Phobius"/>
    </source>
</evidence>
<keyword evidence="6" id="KW-1133">Transmembrane helix</keyword>
<dbReference type="GO" id="GO:0006935">
    <property type="term" value="P:chemotaxis"/>
    <property type="evidence" value="ECO:0007669"/>
    <property type="project" value="UniProtKB-KW"/>
</dbReference>
<keyword evidence="5" id="KW-0175">Coiled coil</keyword>
<keyword evidence="10" id="KW-1185">Reference proteome</keyword>
<keyword evidence="6" id="KW-0812">Transmembrane</keyword>
<evidence type="ECO:0000256" key="1">
    <source>
        <dbReference type="ARBA" id="ARBA00004370"/>
    </source>
</evidence>
<proteinExistence type="inferred from homology"/>
<dbReference type="CDD" id="cd06225">
    <property type="entry name" value="HAMP"/>
    <property type="match status" value="1"/>
</dbReference>
<keyword evidence="2" id="KW-0145">Chemotaxis</keyword>
<dbReference type="RefSeq" id="WP_066177990.1">
    <property type="nucleotide sequence ID" value="NZ_LQZT01000012.1"/>
</dbReference>
<dbReference type="PROSITE" id="PS50885">
    <property type="entry name" value="HAMP"/>
    <property type="match status" value="2"/>
</dbReference>
<dbReference type="CDD" id="cd11386">
    <property type="entry name" value="MCP_signal"/>
    <property type="match status" value="1"/>
</dbReference>
<organism evidence="9 10">
    <name type="scientific">Hoeflea olei</name>
    <dbReference type="NCBI Taxonomy" id="1480615"/>
    <lineage>
        <taxon>Bacteria</taxon>
        <taxon>Pseudomonadati</taxon>
        <taxon>Pseudomonadota</taxon>
        <taxon>Alphaproteobacteria</taxon>
        <taxon>Hyphomicrobiales</taxon>
        <taxon>Rhizobiaceae</taxon>
        <taxon>Hoeflea</taxon>
    </lineage>
</organism>
<evidence type="ECO:0000259" key="7">
    <source>
        <dbReference type="PROSITE" id="PS50111"/>
    </source>
</evidence>
<feature type="domain" description="HAMP" evidence="8">
    <location>
        <begin position="338"/>
        <end position="391"/>
    </location>
</feature>
<reference evidence="9 10" key="1">
    <citation type="submission" date="2015-12" db="EMBL/GenBank/DDBJ databases">
        <authorList>
            <person name="Shamseldin A."/>
            <person name="Moawad H."/>
            <person name="Abd El-Rahim W.M."/>
            <person name="Sadowsky M.J."/>
        </authorList>
    </citation>
    <scope>NUCLEOTIDE SEQUENCE [LARGE SCALE GENOMIC DNA]</scope>
    <source>
        <strain evidence="9 10">JC234</strain>
    </source>
</reference>
<feature type="coiled-coil region" evidence="5">
    <location>
        <begin position="382"/>
        <end position="409"/>
    </location>
</feature>
<feature type="domain" description="HAMP" evidence="8">
    <location>
        <begin position="419"/>
        <end position="471"/>
    </location>
</feature>
<feature type="domain" description="Methyl-accepting transducer" evidence="7">
    <location>
        <begin position="476"/>
        <end position="705"/>
    </location>
</feature>
<dbReference type="PROSITE" id="PS50111">
    <property type="entry name" value="CHEMOTAXIS_TRANSDUC_2"/>
    <property type="match status" value="1"/>
</dbReference>
<dbReference type="GO" id="GO:0016020">
    <property type="term" value="C:membrane"/>
    <property type="evidence" value="ECO:0007669"/>
    <property type="project" value="UniProtKB-SubCell"/>
</dbReference>
<dbReference type="SMART" id="SM00283">
    <property type="entry name" value="MA"/>
    <property type="match status" value="1"/>
</dbReference>
<dbReference type="InterPro" id="IPR003660">
    <property type="entry name" value="HAMP_dom"/>
</dbReference>
<dbReference type="Pfam" id="PF00015">
    <property type="entry name" value="MCPsignal"/>
    <property type="match status" value="1"/>
</dbReference>
<evidence type="ECO:0000256" key="3">
    <source>
        <dbReference type="ARBA" id="ARBA00029447"/>
    </source>
</evidence>
<dbReference type="STRING" id="1480615.AWJ14_02915"/>
<evidence type="ECO:0000256" key="2">
    <source>
        <dbReference type="ARBA" id="ARBA00022500"/>
    </source>
</evidence>
<evidence type="ECO:0000256" key="5">
    <source>
        <dbReference type="SAM" id="Coils"/>
    </source>
</evidence>
<comment type="subcellular location">
    <subcellularLocation>
        <location evidence="1">Membrane</location>
    </subcellularLocation>
</comment>
<dbReference type="InterPro" id="IPR051310">
    <property type="entry name" value="MCP_chemotaxis"/>
</dbReference>
<dbReference type="Pfam" id="PF00672">
    <property type="entry name" value="HAMP"/>
    <property type="match status" value="1"/>
</dbReference>
<dbReference type="PANTHER" id="PTHR43531">
    <property type="entry name" value="PROTEIN ICFG"/>
    <property type="match status" value="1"/>
</dbReference>
<dbReference type="OrthoDB" id="3289104at2"/>
<keyword evidence="6" id="KW-0472">Membrane</keyword>
<evidence type="ECO:0000256" key="4">
    <source>
        <dbReference type="PROSITE-ProRule" id="PRU00284"/>
    </source>
</evidence>
<dbReference type="Gene3D" id="1.10.287.950">
    <property type="entry name" value="Methyl-accepting chemotaxis protein"/>
    <property type="match status" value="1"/>
</dbReference>
<evidence type="ECO:0000313" key="9">
    <source>
        <dbReference type="EMBL" id="OCW57768.1"/>
    </source>
</evidence>
<evidence type="ECO:0000313" key="10">
    <source>
        <dbReference type="Proteomes" id="UP000094795"/>
    </source>
</evidence>
<comment type="similarity">
    <text evidence="3">Belongs to the methyl-accepting chemotaxis (MCP) protein family.</text>
</comment>
<dbReference type="Proteomes" id="UP000094795">
    <property type="component" value="Unassembled WGS sequence"/>
</dbReference>
<dbReference type="FunFam" id="1.10.287.950:FF:000001">
    <property type="entry name" value="Methyl-accepting chemotaxis sensory transducer"/>
    <property type="match status" value="1"/>
</dbReference>
<dbReference type="SUPFAM" id="SSF58104">
    <property type="entry name" value="Methyl-accepting chemotaxis protein (MCP) signaling domain"/>
    <property type="match status" value="1"/>
</dbReference>
<dbReference type="PANTHER" id="PTHR43531:SF11">
    <property type="entry name" value="METHYL-ACCEPTING CHEMOTAXIS PROTEIN 3"/>
    <property type="match status" value="1"/>
</dbReference>
<dbReference type="InterPro" id="IPR004089">
    <property type="entry name" value="MCPsignal_dom"/>
</dbReference>